<name>A0AAN6SC89_9PEZI</name>
<keyword evidence="3" id="KW-0732">Signal</keyword>
<dbReference type="InterPro" id="IPR028000">
    <property type="entry name" value="Pma1"/>
</dbReference>
<dbReference type="Proteomes" id="UP001303222">
    <property type="component" value="Unassembled WGS sequence"/>
</dbReference>
<feature type="region of interest" description="Disordered" evidence="1">
    <location>
        <begin position="171"/>
        <end position="192"/>
    </location>
</feature>
<evidence type="ECO:0000313" key="4">
    <source>
        <dbReference type="EMBL" id="KAK3948305.1"/>
    </source>
</evidence>
<accession>A0AAN6SC89</accession>
<feature type="region of interest" description="Disordered" evidence="1">
    <location>
        <begin position="258"/>
        <end position="279"/>
    </location>
</feature>
<organism evidence="4 5">
    <name type="scientific">Pseudoneurospora amorphoporcata</name>
    <dbReference type="NCBI Taxonomy" id="241081"/>
    <lineage>
        <taxon>Eukaryota</taxon>
        <taxon>Fungi</taxon>
        <taxon>Dikarya</taxon>
        <taxon>Ascomycota</taxon>
        <taxon>Pezizomycotina</taxon>
        <taxon>Sordariomycetes</taxon>
        <taxon>Sordariomycetidae</taxon>
        <taxon>Sordariales</taxon>
        <taxon>Sordariaceae</taxon>
        <taxon>Pseudoneurospora</taxon>
    </lineage>
</organism>
<feature type="region of interest" description="Disordered" evidence="1">
    <location>
        <begin position="364"/>
        <end position="420"/>
    </location>
</feature>
<dbReference type="EMBL" id="MU859271">
    <property type="protein sequence ID" value="KAK3948305.1"/>
    <property type="molecule type" value="Genomic_DNA"/>
</dbReference>
<reference evidence="4" key="1">
    <citation type="journal article" date="2023" name="Mol. Phylogenet. Evol.">
        <title>Genome-scale phylogeny and comparative genomics of the fungal order Sordariales.</title>
        <authorList>
            <person name="Hensen N."/>
            <person name="Bonometti L."/>
            <person name="Westerberg I."/>
            <person name="Brannstrom I.O."/>
            <person name="Guillou S."/>
            <person name="Cros-Aarteil S."/>
            <person name="Calhoun S."/>
            <person name="Haridas S."/>
            <person name="Kuo A."/>
            <person name="Mondo S."/>
            <person name="Pangilinan J."/>
            <person name="Riley R."/>
            <person name="LaButti K."/>
            <person name="Andreopoulos B."/>
            <person name="Lipzen A."/>
            <person name="Chen C."/>
            <person name="Yan M."/>
            <person name="Daum C."/>
            <person name="Ng V."/>
            <person name="Clum A."/>
            <person name="Steindorff A."/>
            <person name="Ohm R.A."/>
            <person name="Martin F."/>
            <person name="Silar P."/>
            <person name="Natvig D.O."/>
            <person name="Lalanne C."/>
            <person name="Gautier V."/>
            <person name="Ament-Velasquez S.L."/>
            <person name="Kruys A."/>
            <person name="Hutchinson M.I."/>
            <person name="Powell A.J."/>
            <person name="Barry K."/>
            <person name="Miller A.N."/>
            <person name="Grigoriev I.V."/>
            <person name="Debuchy R."/>
            <person name="Gladieux P."/>
            <person name="Hiltunen Thoren M."/>
            <person name="Johannesson H."/>
        </authorList>
    </citation>
    <scope>NUCLEOTIDE SEQUENCE</scope>
    <source>
        <strain evidence="4">CBS 626.80</strain>
    </source>
</reference>
<feature type="signal peptide" evidence="3">
    <location>
        <begin position="1"/>
        <end position="24"/>
    </location>
</feature>
<proteinExistence type="predicted"/>
<keyword evidence="2" id="KW-1133">Transmembrane helix</keyword>
<gene>
    <name evidence="4" type="ORF">QBC32DRAFT_61998</name>
</gene>
<comment type="caution">
    <text evidence="4">The sequence shown here is derived from an EMBL/GenBank/DDBJ whole genome shotgun (WGS) entry which is preliminary data.</text>
</comment>
<evidence type="ECO:0000256" key="1">
    <source>
        <dbReference type="SAM" id="MobiDB-lite"/>
    </source>
</evidence>
<feature type="compositionally biased region" description="Basic and acidic residues" evidence="1">
    <location>
        <begin position="408"/>
        <end position="420"/>
    </location>
</feature>
<keyword evidence="2" id="KW-0472">Membrane</keyword>
<evidence type="ECO:0000256" key="3">
    <source>
        <dbReference type="SAM" id="SignalP"/>
    </source>
</evidence>
<keyword evidence="2" id="KW-0812">Transmembrane</keyword>
<feature type="compositionally biased region" description="Polar residues" evidence="1">
    <location>
        <begin position="171"/>
        <end position="181"/>
    </location>
</feature>
<feature type="transmembrane region" description="Helical" evidence="2">
    <location>
        <begin position="289"/>
        <end position="312"/>
    </location>
</feature>
<feature type="chain" id="PRO_5042873123" evidence="3">
    <location>
        <begin position="25"/>
        <end position="420"/>
    </location>
</feature>
<feature type="compositionally biased region" description="Acidic residues" evidence="1">
    <location>
        <begin position="258"/>
        <end position="277"/>
    </location>
</feature>
<dbReference type="Pfam" id="PF14610">
    <property type="entry name" value="Psg1"/>
    <property type="match status" value="1"/>
</dbReference>
<sequence>MSRPSTLRGILATTLAGFALVANALPQPAPQAQETVAPSPKVWVHVDATTKGATITPTVTTDASGAKNTDNAPPAYLTQSKAYSSLKDDGVLATFTSLNPAPTASGISGVDDPRGDFLACLPQQSLDEPFCAPKRDAILRPGRGYYITWNNLYFGSPNQRIRIILQTTDDVPDSLSHNDPSSPKPANPTLPDFPILPADQGFAFLPLPESFFDPTLHRNQLVRLNITMAVWASGNDDEGPPTEVKKGPVVYVTDDYDSDAEYSDDEDGDHDDDDDGLVGDPALSKGKKIAISVPVAIVSLLVLGGLIAFAVWGYRRNGTVPVVGGLLGKRRGGPGGRGGGGGGSGYGVRKSCSERVGKKGMVGVEEGNVTNTKSGGGGGFELTDRESWSPTSPTSARLGGEPNVFRAEVQRQERAREDRL</sequence>
<reference evidence="4" key="2">
    <citation type="submission" date="2023-06" db="EMBL/GenBank/DDBJ databases">
        <authorList>
            <consortium name="Lawrence Berkeley National Laboratory"/>
            <person name="Mondo S.J."/>
            <person name="Hensen N."/>
            <person name="Bonometti L."/>
            <person name="Westerberg I."/>
            <person name="Brannstrom I.O."/>
            <person name="Guillou S."/>
            <person name="Cros-Aarteil S."/>
            <person name="Calhoun S."/>
            <person name="Haridas S."/>
            <person name="Kuo A."/>
            <person name="Pangilinan J."/>
            <person name="Riley R."/>
            <person name="Labutti K."/>
            <person name="Andreopoulos B."/>
            <person name="Lipzen A."/>
            <person name="Chen C."/>
            <person name="Yanf M."/>
            <person name="Daum C."/>
            <person name="Ng V."/>
            <person name="Clum A."/>
            <person name="Steindorff A."/>
            <person name="Ohm R."/>
            <person name="Martin F."/>
            <person name="Silar P."/>
            <person name="Natvig D."/>
            <person name="Lalanne C."/>
            <person name="Gautier V."/>
            <person name="Ament-Velasquez S.L."/>
            <person name="Kruys A."/>
            <person name="Hutchinson M.I."/>
            <person name="Powell A.J."/>
            <person name="Barry K."/>
            <person name="Miller A.N."/>
            <person name="Grigoriev I.V."/>
            <person name="Debuchy R."/>
            <person name="Gladieux P."/>
            <person name="Thoren M.H."/>
            <person name="Johannesson H."/>
        </authorList>
    </citation>
    <scope>NUCLEOTIDE SEQUENCE</scope>
    <source>
        <strain evidence="4">CBS 626.80</strain>
    </source>
</reference>
<dbReference type="AlphaFoldDB" id="A0AAN6SC89"/>
<keyword evidence="5" id="KW-1185">Reference proteome</keyword>
<evidence type="ECO:0000256" key="2">
    <source>
        <dbReference type="SAM" id="Phobius"/>
    </source>
</evidence>
<evidence type="ECO:0000313" key="5">
    <source>
        <dbReference type="Proteomes" id="UP001303222"/>
    </source>
</evidence>
<protein>
    <submittedName>
        <fullName evidence="4">Uncharacterized protein</fullName>
    </submittedName>
</protein>